<sequence length="224" mass="26168">MESNTDNYFIFCLYNSKYPHKAIVINENKCSPELSQKITDLKQLSSKIRCVIKDETDHYYVNDNHVENSSRELIDYWMNLLRLVEIDYDSDNFDTAFYDSLTYMYLSDQKYRLMSPNELQTRLSTNKKSDTNNVWCTIVSDVDFDYVPNIIFRYFIVKKSTTDIVSILSELKKVNGVLGINPAKKSSTELDCWGYLRVTSTEVMNRLLSEGFNCANGQIEFDFL</sequence>
<organismHost>
    <name type="scientific">Acanthamoeba polyphaga</name>
    <name type="common">Amoeba</name>
    <dbReference type="NCBI Taxonomy" id="5757"/>
</organismHost>
<evidence type="ECO:0000313" key="2">
    <source>
        <dbReference type="Proteomes" id="UP000241474"/>
    </source>
</evidence>
<name>A0A0G2Y910_MIMIV</name>
<proteinExistence type="predicted"/>
<dbReference type="EMBL" id="KM982401">
    <property type="protein sequence ID" value="AKI79581.1"/>
    <property type="molecule type" value="Genomic_DNA"/>
</dbReference>
<dbReference type="Proteomes" id="UP000241474">
    <property type="component" value="Segment"/>
</dbReference>
<evidence type="ECO:0000313" key="1">
    <source>
        <dbReference type="EMBL" id="AKI79581.1"/>
    </source>
</evidence>
<reference evidence="1 2" key="1">
    <citation type="submission" date="2014-10" db="EMBL/GenBank/DDBJ databases">
        <title>Pan-genome analysis of Brazilian lineage A amoebal mimiviruses.</title>
        <authorList>
            <person name="Assis F.L."/>
            <person name="Abrahao J.S."/>
            <person name="Kroon E.G."/>
            <person name="Dornas F.P."/>
            <person name="Andrade K.R."/>
            <person name="Borato P.V.M."/>
            <person name="Pilotto M.R."/>
            <person name="Benamar S."/>
            <person name="LaScola B."/>
            <person name="Colson P."/>
        </authorList>
    </citation>
    <scope>NUCLEOTIDE SEQUENCE [LARGE SCALE GENOMIC DNA]</scope>
    <source>
        <strain evidence="1 2">Oyster</strain>
    </source>
</reference>
<protein>
    <submittedName>
        <fullName evidence="1">Uncharacterized protein</fullName>
    </submittedName>
</protein>
<organism evidence="1 2">
    <name type="scientific">Acanthamoeba polyphaga mimivirus</name>
    <name type="common">APMV</name>
    <dbReference type="NCBI Taxonomy" id="212035"/>
    <lineage>
        <taxon>Viruses</taxon>
        <taxon>Varidnaviria</taxon>
        <taxon>Bamfordvirae</taxon>
        <taxon>Nucleocytoviricota</taxon>
        <taxon>Megaviricetes</taxon>
        <taxon>Imitervirales</taxon>
        <taxon>Mimiviridae</taxon>
        <taxon>Megamimivirinae</taxon>
        <taxon>Mimivirus</taxon>
        <taxon>Mimivirus bradfordmassiliense</taxon>
    </lineage>
</organism>
<accession>A0A0G2Y910</accession>